<comment type="caution">
    <text evidence="5">The sequence shown here is derived from an EMBL/GenBank/DDBJ whole genome shotgun (WGS) entry which is preliminary data.</text>
</comment>
<dbReference type="Pfam" id="PF00356">
    <property type="entry name" value="LacI"/>
    <property type="match status" value="1"/>
</dbReference>
<dbReference type="InterPro" id="IPR046335">
    <property type="entry name" value="LacI/GalR-like_sensor"/>
</dbReference>
<dbReference type="PROSITE" id="PS50932">
    <property type="entry name" value="HTH_LACI_2"/>
    <property type="match status" value="1"/>
</dbReference>
<dbReference type="RefSeq" id="WP_310914012.1">
    <property type="nucleotide sequence ID" value="NZ_JAVLVT010000010.1"/>
</dbReference>
<dbReference type="PANTHER" id="PTHR30146:SF153">
    <property type="entry name" value="LACTOSE OPERON REPRESSOR"/>
    <property type="match status" value="1"/>
</dbReference>
<dbReference type="InterPro" id="IPR028082">
    <property type="entry name" value="Peripla_BP_I"/>
</dbReference>
<dbReference type="Proteomes" id="UP001250214">
    <property type="component" value="Unassembled WGS sequence"/>
</dbReference>
<dbReference type="SUPFAM" id="SSF47413">
    <property type="entry name" value="lambda repressor-like DNA-binding domains"/>
    <property type="match status" value="1"/>
</dbReference>
<evidence type="ECO:0000256" key="1">
    <source>
        <dbReference type="ARBA" id="ARBA00023015"/>
    </source>
</evidence>
<keyword evidence="6" id="KW-1185">Reference proteome</keyword>
<dbReference type="GO" id="GO:0003677">
    <property type="term" value="F:DNA binding"/>
    <property type="evidence" value="ECO:0007669"/>
    <property type="project" value="UniProtKB-KW"/>
</dbReference>
<keyword evidence="1" id="KW-0805">Transcription regulation</keyword>
<reference evidence="6" key="1">
    <citation type="submission" date="2023-07" db="EMBL/GenBank/DDBJ databases">
        <title>Novel species in the genus Lipingzhangella isolated from Sambhar Salt Lake.</title>
        <authorList>
            <person name="Jiya N."/>
            <person name="Kajale S."/>
            <person name="Sharma A."/>
        </authorList>
    </citation>
    <scope>NUCLEOTIDE SEQUENCE [LARGE SCALE GENOMIC DNA]</scope>
    <source>
        <strain evidence="6">LS1_29</strain>
    </source>
</reference>
<protein>
    <submittedName>
        <fullName evidence="5">LacI family DNA-binding transcriptional regulator</fullName>
    </submittedName>
</protein>
<keyword evidence="2 5" id="KW-0238">DNA-binding</keyword>
<sequence>MSEAAGVSVATVSKVLNGRADVAPATRSRVEDLIARYGYQRRRAATTSRSARVDLVFHELESAWALEVIRGVQRVARDEGFDVVLSESDGHQTPRDAWVDTVLDRRSAAAILVLSGLTDEQHTRLATHGVPFVVVDPAGEPAGGVPSIGATNWSGGLTATRHLLDQGHRRVGVIGGPGHMLCSRARVDGYRSALEAAGLQWDPTLVRSGDFHVDGGRQQARELLTLDDPPTAIFAGSDLQAMGVYVAARELGLRIPEDLSVVGFDDLPVAGWLGPPLTTVRQPLVEMAEEATYLALTLSRGEKPANLRLDLATDLVVRESTAPRSHR</sequence>
<evidence type="ECO:0000256" key="2">
    <source>
        <dbReference type="ARBA" id="ARBA00023125"/>
    </source>
</evidence>
<dbReference type="CDD" id="cd06296">
    <property type="entry name" value="PBP1_CatR-like"/>
    <property type="match status" value="1"/>
</dbReference>
<dbReference type="SMART" id="SM00354">
    <property type="entry name" value="HTH_LACI"/>
    <property type="match status" value="1"/>
</dbReference>
<dbReference type="EMBL" id="JAVLVT010000010">
    <property type="protein sequence ID" value="MDS1272402.1"/>
    <property type="molecule type" value="Genomic_DNA"/>
</dbReference>
<dbReference type="Gene3D" id="3.40.50.2300">
    <property type="match status" value="2"/>
</dbReference>
<dbReference type="Gene3D" id="1.10.260.40">
    <property type="entry name" value="lambda repressor-like DNA-binding domains"/>
    <property type="match status" value="1"/>
</dbReference>
<evidence type="ECO:0000313" key="5">
    <source>
        <dbReference type="EMBL" id="MDS1272402.1"/>
    </source>
</evidence>
<dbReference type="InterPro" id="IPR000843">
    <property type="entry name" value="HTH_LacI"/>
</dbReference>
<evidence type="ECO:0000259" key="4">
    <source>
        <dbReference type="PROSITE" id="PS50932"/>
    </source>
</evidence>
<accession>A0ABU2HBN1</accession>
<evidence type="ECO:0000313" key="6">
    <source>
        <dbReference type="Proteomes" id="UP001250214"/>
    </source>
</evidence>
<name>A0ABU2HBN1_9ACTN</name>
<feature type="domain" description="HTH lacI-type" evidence="4">
    <location>
        <begin position="1"/>
        <end position="50"/>
    </location>
</feature>
<evidence type="ECO:0000256" key="3">
    <source>
        <dbReference type="ARBA" id="ARBA00023163"/>
    </source>
</evidence>
<dbReference type="InterPro" id="IPR010982">
    <property type="entry name" value="Lambda_DNA-bd_dom_sf"/>
</dbReference>
<dbReference type="SUPFAM" id="SSF53822">
    <property type="entry name" value="Periplasmic binding protein-like I"/>
    <property type="match status" value="1"/>
</dbReference>
<dbReference type="CDD" id="cd01392">
    <property type="entry name" value="HTH_LacI"/>
    <property type="match status" value="1"/>
</dbReference>
<dbReference type="PANTHER" id="PTHR30146">
    <property type="entry name" value="LACI-RELATED TRANSCRIPTIONAL REPRESSOR"/>
    <property type="match status" value="1"/>
</dbReference>
<dbReference type="Pfam" id="PF13377">
    <property type="entry name" value="Peripla_BP_3"/>
    <property type="match status" value="1"/>
</dbReference>
<organism evidence="5 6">
    <name type="scientific">Lipingzhangella rawalii</name>
    <dbReference type="NCBI Taxonomy" id="2055835"/>
    <lineage>
        <taxon>Bacteria</taxon>
        <taxon>Bacillati</taxon>
        <taxon>Actinomycetota</taxon>
        <taxon>Actinomycetes</taxon>
        <taxon>Streptosporangiales</taxon>
        <taxon>Nocardiopsidaceae</taxon>
        <taxon>Lipingzhangella</taxon>
    </lineage>
</organism>
<proteinExistence type="predicted"/>
<gene>
    <name evidence="5" type="ORF">RIF23_19110</name>
</gene>
<keyword evidence="3" id="KW-0804">Transcription</keyword>